<evidence type="ECO:0000313" key="2">
    <source>
        <dbReference type="Proteomes" id="UP000032871"/>
    </source>
</evidence>
<protein>
    <recommendedName>
        <fullName evidence="3">Phage protein</fullName>
    </recommendedName>
</protein>
<accession>E6KYB1</accession>
<proteinExistence type="predicted"/>
<dbReference type="HOGENOM" id="CLU_1881336_0_0_6"/>
<comment type="caution">
    <text evidence="1">The sequence shown here is derived from an EMBL/GenBank/DDBJ whole genome shotgun (WGS) entry which is preliminary data.</text>
</comment>
<keyword evidence="2" id="KW-1185">Reference proteome</keyword>
<dbReference type="Proteomes" id="UP000032871">
    <property type="component" value="Unassembled WGS sequence"/>
</dbReference>
<gene>
    <name evidence="1" type="ORF">HMPREF9064_1143</name>
</gene>
<reference evidence="1 2" key="1">
    <citation type="submission" date="2010-12" db="EMBL/GenBank/DDBJ databases">
        <authorList>
            <person name="Muzny D."/>
            <person name="Qin X."/>
            <person name="Deng J."/>
            <person name="Jiang H."/>
            <person name="Liu Y."/>
            <person name="Qu J."/>
            <person name="Song X.-Z."/>
            <person name="Zhang L."/>
            <person name="Thornton R."/>
            <person name="Coyle M."/>
            <person name="Francisco L."/>
            <person name="Jackson L."/>
            <person name="Javaid M."/>
            <person name="Korchina V."/>
            <person name="Kovar C."/>
            <person name="Mata R."/>
            <person name="Mathew T."/>
            <person name="Ngo R."/>
            <person name="Nguyen L."/>
            <person name="Nguyen N."/>
            <person name="Okwuonu G."/>
            <person name="Ongeri F."/>
            <person name="Pham C."/>
            <person name="Simmons D."/>
            <person name="Wilczek-Boney K."/>
            <person name="Hale W."/>
            <person name="Jakkamsetti A."/>
            <person name="Pham P."/>
            <person name="Ruth R."/>
            <person name="San Lucas F."/>
            <person name="Warren J."/>
            <person name="Zhang J."/>
            <person name="Zhao Z."/>
            <person name="Zhou C."/>
            <person name="Zhu D."/>
            <person name="Lee S."/>
            <person name="Bess C."/>
            <person name="Blankenburg K."/>
            <person name="Forbes L."/>
            <person name="Fu Q."/>
            <person name="Gubbala S."/>
            <person name="Hirani K."/>
            <person name="Jayaseelan J.C."/>
            <person name="Lara F."/>
            <person name="Munidasa M."/>
            <person name="Palculict T."/>
            <person name="Patil S."/>
            <person name="Pu L.-L."/>
            <person name="Saada N."/>
            <person name="Tang L."/>
            <person name="Weissenberger G."/>
            <person name="Zhu Y."/>
            <person name="Hemphill L."/>
            <person name="Shang Y."/>
            <person name="Youmans B."/>
            <person name="Ayvaz T."/>
            <person name="Ross M."/>
            <person name="Santibanez J."/>
            <person name="Aqrawi P."/>
            <person name="Gross S."/>
            <person name="Joshi V."/>
            <person name="Fowler G."/>
            <person name="Nazareth L."/>
            <person name="Reid J."/>
            <person name="Worley K."/>
            <person name="Petrosino J."/>
            <person name="Highlander S."/>
            <person name="Gibbs R."/>
        </authorList>
    </citation>
    <scope>NUCLEOTIDE SEQUENCE [LARGE SCALE GENOMIC DNA]</scope>
    <source>
        <strain evidence="1 2">ATCC 33393</strain>
    </source>
</reference>
<dbReference type="EMBL" id="AEPS01000007">
    <property type="protein sequence ID" value="EFU67465.1"/>
    <property type="molecule type" value="Genomic_DNA"/>
</dbReference>
<sequence>MNGRIEMSLREKLLATKPKVRSFLIGDITYFYREFTVGDMNKAVYGQQQALFKIAQEQGIELNFDNEEALAKQLAQVYDPYQIARTLATRLCDEKGENLFDPNNDADLEQLSQLDKSVFEELSKAIADIEPKNLPSAEDSK</sequence>
<evidence type="ECO:0008006" key="3">
    <source>
        <dbReference type="Google" id="ProtNLM"/>
    </source>
</evidence>
<name>E6KYB1_9PAST</name>
<organism evidence="1 2">
    <name type="scientific">Aggregatibacter segnis ATCC 33393</name>
    <dbReference type="NCBI Taxonomy" id="888057"/>
    <lineage>
        <taxon>Bacteria</taxon>
        <taxon>Pseudomonadati</taxon>
        <taxon>Pseudomonadota</taxon>
        <taxon>Gammaproteobacteria</taxon>
        <taxon>Pasteurellales</taxon>
        <taxon>Pasteurellaceae</taxon>
        <taxon>Aggregatibacter</taxon>
    </lineage>
</organism>
<evidence type="ECO:0000313" key="1">
    <source>
        <dbReference type="EMBL" id="EFU67465.1"/>
    </source>
</evidence>
<dbReference type="AlphaFoldDB" id="E6KYB1"/>
<dbReference type="RefSeq" id="WP_006718609.1">
    <property type="nucleotide sequence ID" value="NZ_GL622200.1"/>
</dbReference>